<keyword evidence="1" id="KW-0472">Membrane</keyword>
<accession>A0ABM6B680</accession>
<reference evidence="3" key="1">
    <citation type="submission" date="2015-10" db="EMBL/GenBank/DDBJ databases">
        <title>Complete genome sequence of Streptomyces ambofaciens DSM 40697.</title>
        <authorList>
            <person name="Thibessard A."/>
            <person name="Leblond P."/>
        </authorList>
    </citation>
    <scope>NUCLEOTIDE SEQUENCE [LARGE SCALE GENOMIC DNA]</scope>
    <source>
        <strain evidence="3">DSM 40697</strain>
    </source>
</reference>
<protein>
    <recommendedName>
        <fullName evidence="4">Transmembrane protein</fullName>
    </recommendedName>
</protein>
<dbReference type="SUPFAM" id="SSF103473">
    <property type="entry name" value="MFS general substrate transporter"/>
    <property type="match status" value="1"/>
</dbReference>
<evidence type="ECO:0008006" key="4">
    <source>
        <dbReference type="Google" id="ProtNLM"/>
    </source>
</evidence>
<feature type="transmembrane region" description="Helical" evidence="1">
    <location>
        <begin position="141"/>
        <end position="160"/>
    </location>
</feature>
<keyword evidence="1" id="KW-1133">Transmembrane helix</keyword>
<dbReference type="Proteomes" id="UP000076720">
    <property type="component" value="Chromosome"/>
</dbReference>
<evidence type="ECO:0000256" key="1">
    <source>
        <dbReference type="SAM" id="Phobius"/>
    </source>
</evidence>
<feature type="transmembrane region" description="Helical" evidence="1">
    <location>
        <begin position="66"/>
        <end position="84"/>
    </location>
</feature>
<feature type="transmembrane region" description="Helical" evidence="1">
    <location>
        <begin position="166"/>
        <end position="186"/>
    </location>
</feature>
<name>A0ABM6B680_STRAM</name>
<keyword evidence="1" id="KW-0812">Transmembrane</keyword>
<evidence type="ECO:0000313" key="3">
    <source>
        <dbReference type="Proteomes" id="UP000076720"/>
    </source>
</evidence>
<proteinExistence type="predicted"/>
<gene>
    <name evidence="2" type="ORF">SAM40697_5350</name>
</gene>
<dbReference type="EMBL" id="CP012949">
    <property type="protein sequence ID" value="ANB09306.1"/>
    <property type="molecule type" value="Genomic_DNA"/>
</dbReference>
<keyword evidence="3" id="KW-1185">Reference proteome</keyword>
<feature type="transmembrane region" description="Helical" evidence="1">
    <location>
        <begin position="42"/>
        <end position="60"/>
    </location>
</feature>
<dbReference type="InterPro" id="IPR036259">
    <property type="entry name" value="MFS_trans_sf"/>
</dbReference>
<evidence type="ECO:0000313" key="2">
    <source>
        <dbReference type="EMBL" id="ANB09306.1"/>
    </source>
</evidence>
<organism evidence="2 3">
    <name type="scientific">Streptomyces ambofaciens</name>
    <dbReference type="NCBI Taxonomy" id="1889"/>
    <lineage>
        <taxon>Bacteria</taxon>
        <taxon>Bacillati</taxon>
        <taxon>Actinomycetota</taxon>
        <taxon>Actinomycetes</taxon>
        <taxon>Kitasatosporales</taxon>
        <taxon>Streptomycetaceae</taxon>
        <taxon>Streptomyces</taxon>
    </lineage>
</organism>
<reference evidence="2 3" key="2">
    <citation type="journal article" date="2016" name="Genome Announc.">
        <title>Complete Genome Sequence of Streptomyces ambofaciens DSM 40697, a Paradigm for Genome Plasticity Studies.</title>
        <authorList>
            <person name="Thibessard A."/>
            <person name="Leblond P."/>
        </authorList>
    </citation>
    <scope>NUCLEOTIDE SEQUENCE [LARGE SCALE GENOMIC DNA]</scope>
    <source>
        <strain evidence="2 3">DSM 40697</strain>
    </source>
</reference>
<sequence length="201" mass="22777">MPLVRVPAGAGEVTRGATVRGVEMGRPERRDDRPERLRRDSLWMIGLGALAAGLVVRLLFGGTGAWPSALLGAAAMSAWVVFLVRRRRRDDARDTGAEPEDVPAMERRILKGGPPPEDPRRRQAMAALVDSRQRRLRRNRWWAFPLMFLIFFGTSVLWFASGSVAAGGWTLALAVVFLTWLTWYNVRFDRRLTQMRHRLRA</sequence>